<comment type="caution">
    <text evidence="3">The sequence shown here is derived from an EMBL/GenBank/DDBJ whole genome shotgun (WGS) entry which is preliminary data.</text>
</comment>
<dbReference type="OrthoDB" id="9810761at2"/>
<organism evidence="3 4">
    <name type="scientific">Aestuariispira insulae</name>
    <dbReference type="NCBI Taxonomy" id="1461337"/>
    <lineage>
        <taxon>Bacteria</taxon>
        <taxon>Pseudomonadati</taxon>
        <taxon>Pseudomonadota</taxon>
        <taxon>Alphaproteobacteria</taxon>
        <taxon>Rhodospirillales</taxon>
        <taxon>Kiloniellaceae</taxon>
        <taxon>Aestuariispira</taxon>
    </lineage>
</organism>
<evidence type="ECO:0000256" key="1">
    <source>
        <dbReference type="ARBA" id="ARBA00006611"/>
    </source>
</evidence>
<keyword evidence="4" id="KW-1185">Reference proteome</keyword>
<dbReference type="RefSeq" id="WP_115939335.1">
    <property type="nucleotide sequence ID" value="NZ_QRDW01000017.1"/>
</dbReference>
<dbReference type="InterPro" id="IPR001482">
    <property type="entry name" value="T2SS/T4SS_dom"/>
</dbReference>
<sequence>MSAFNHDFVSNALQRLYHYISMPNAVEVQVNRAGQVIVETPEEGFTYYEDPEMTLDYLWSLGRTLSAALDIVEFESKPSLATTLPGGHRLQLDLGGWLENGVNVSIRVWRPRVYTLKDYRLSQKKIKVLKAAILGKWNILVSGGMFSGKTTLTNALIELIPDGQRTLTVENARELDLSHLKNKNSYIVNRLATAEKITHLDAMKSVQRSRPDRTLIGELEDENAHLLARILNMGHGGTLATIHAESPDLAFTALHQLIEMAGMPAEASVGVFRRTIDIVIQVDRLPNYKRRVTEIWINPLRIAKEISAHVTESPLSTVPEIIDHFEDNGIHLTAQETQQHLSDLDLDSPEKRAHFLKKLFFDYPDEMNAEQRKACENAGLRVPDAAEVEYA</sequence>
<comment type="similarity">
    <text evidence="1">Belongs to the GSP E family.</text>
</comment>
<reference evidence="3 4" key="1">
    <citation type="submission" date="2018-07" db="EMBL/GenBank/DDBJ databases">
        <title>Genomic Encyclopedia of Type Strains, Phase III (KMG-III): the genomes of soil and plant-associated and newly described type strains.</title>
        <authorList>
            <person name="Whitman W."/>
        </authorList>
    </citation>
    <scope>NUCLEOTIDE SEQUENCE [LARGE SCALE GENOMIC DNA]</scope>
    <source>
        <strain evidence="3 4">CECT 8488</strain>
    </source>
</reference>
<protein>
    <submittedName>
        <fullName evidence="3">Type IV secretory pathway ATPase VirB11/archaellum biosynthesis ATPase</fullName>
    </submittedName>
</protein>
<proteinExistence type="inferred from homology"/>
<dbReference type="PANTHER" id="PTHR30486:SF6">
    <property type="entry name" value="TYPE IV PILUS RETRACTATION ATPASE PILT"/>
    <property type="match status" value="1"/>
</dbReference>
<gene>
    <name evidence="3" type="ORF">DFP90_11716</name>
</gene>
<dbReference type="Gene3D" id="3.30.450.90">
    <property type="match status" value="1"/>
</dbReference>
<dbReference type="InterPro" id="IPR027417">
    <property type="entry name" value="P-loop_NTPase"/>
</dbReference>
<dbReference type="SUPFAM" id="SSF52540">
    <property type="entry name" value="P-loop containing nucleoside triphosphate hydrolases"/>
    <property type="match status" value="1"/>
</dbReference>
<dbReference type="CDD" id="cd01130">
    <property type="entry name" value="VirB11-like_ATPase"/>
    <property type="match status" value="1"/>
</dbReference>
<accession>A0A3D9H3N1</accession>
<dbReference type="Pfam" id="PF00437">
    <property type="entry name" value="T2SSE"/>
    <property type="match status" value="1"/>
</dbReference>
<name>A0A3D9H3N1_9PROT</name>
<evidence type="ECO:0000313" key="4">
    <source>
        <dbReference type="Proteomes" id="UP000256845"/>
    </source>
</evidence>
<dbReference type="Proteomes" id="UP000256845">
    <property type="component" value="Unassembled WGS sequence"/>
</dbReference>
<dbReference type="Gene3D" id="3.40.50.300">
    <property type="entry name" value="P-loop containing nucleotide triphosphate hydrolases"/>
    <property type="match status" value="1"/>
</dbReference>
<dbReference type="AlphaFoldDB" id="A0A3D9H3N1"/>
<evidence type="ECO:0000313" key="3">
    <source>
        <dbReference type="EMBL" id="RED44113.1"/>
    </source>
</evidence>
<feature type="domain" description="Bacterial type II secretion system protein E" evidence="2">
    <location>
        <begin position="100"/>
        <end position="264"/>
    </location>
</feature>
<dbReference type="GO" id="GO:0016887">
    <property type="term" value="F:ATP hydrolysis activity"/>
    <property type="evidence" value="ECO:0007669"/>
    <property type="project" value="InterPro"/>
</dbReference>
<evidence type="ECO:0000259" key="2">
    <source>
        <dbReference type="Pfam" id="PF00437"/>
    </source>
</evidence>
<dbReference type="InterPro" id="IPR050921">
    <property type="entry name" value="T4SS_GSP_E_ATPase"/>
</dbReference>
<dbReference type="PANTHER" id="PTHR30486">
    <property type="entry name" value="TWITCHING MOTILITY PROTEIN PILT"/>
    <property type="match status" value="1"/>
</dbReference>
<dbReference type="EMBL" id="QRDW01000017">
    <property type="protein sequence ID" value="RED44113.1"/>
    <property type="molecule type" value="Genomic_DNA"/>
</dbReference>